<dbReference type="OrthoDB" id="3537340at2759"/>
<keyword evidence="1" id="KW-0472">Membrane</keyword>
<feature type="transmembrane region" description="Helical" evidence="1">
    <location>
        <begin position="89"/>
        <end position="115"/>
    </location>
</feature>
<dbReference type="AlphaFoldDB" id="A0A5N6JUE2"/>
<gene>
    <name evidence="2" type="ORF">EYC80_010065</name>
</gene>
<dbReference type="Proteomes" id="UP000326757">
    <property type="component" value="Unassembled WGS sequence"/>
</dbReference>
<sequence length="301" mass="33051">MTDAMQSEQCLAHGHFMNGLSKSQVKAIFWTLFLVVLVMLTVATSAFTKSSHHATHIKNAEFHPTISQDICPALLSVSKQKHRRTQIQCIFVCFLCLIISVLCTVFEAFAASTLIFCHQLDMGFLYWFFWTLLQVGSTIAIFGIAVAQLWALMGRDALPVNVAIGTPVLLVAWLGVALEYLFKGWLSEEALKSFDTFVDGLVDLHSKDETVPRKQSSTPSIPDAELLGFTVDNLAIICFNSLPGTLHPSAHPWGKTEDGRQKYVYRPLSTDIDADSNSAAKLGSTSLADISEASFGSDETV</sequence>
<evidence type="ECO:0000313" key="2">
    <source>
        <dbReference type="EMBL" id="KAB8291388.1"/>
    </source>
</evidence>
<feature type="transmembrane region" description="Helical" evidence="1">
    <location>
        <begin position="162"/>
        <end position="182"/>
    </location>
</feature>
<feature type="transmembrane region" description="Helical" evidence="1">
    <location>
        <begin position="127"/>
        <end position="150"/>
    </location>
</feature>
<comment type="caution">
    <text evidence="2">The sequence shown here is derived from an EMBL/GenBank/DDBJ whole genome shotgun (WGS) entry which is preliminary data.</text>
</comment>
<organism evidence="2 3">
    <name type="scientific">Monilinia laxa</name>
    <name type="common">Brown rot fungus</name>
    <name type="synonym">Sclerotinia laxa</name>
    <dbReference type="NCBI Taxonomy" id="61186"/>
    <lineage>
        <taxon>Eukaryota</taxon>
        <taxon>Fungi</taxon>
        <taxon>Dikarya</taxon>
        <taxon>Ascomycota</taxon>
        <taxon>Pezizomycotina</taxon>
        <taxon>Leotiomycetes</taxon>
        <taxon>Helotiales</taxon>
        <taxon>Sclerotiniaceae</taxon>
        <taxon>Monilinia</taxon>
    </lineage>
</organism>
<feature type="transmembrane region" description="Helical" evidence="1">
    <location>
        <begin position="27"/>
        <end position="48"/>
    </location>
</feature>
<accession>A0A5N6JUE2</accession>
<keyword evidence="1" id="KW-0812">Transmembrane</keyword>
<name>A0A5N6JUE2_MONLA</name>
<dbReference type="EMBL" id="VIGI01000015">
    <property type="protein sequence ID" value="KAB8291388.1"/>
    <property type="molecule type" value="Genomic_DNA"/>
</dbReference>
<protein>
    <submittedName>
        <fullName evidence="2">Uncharacterized protein</fullName>
    </submittedName>
</protein>
<keyword evidence="3" id="KW-1185">Reference proteome</keyword>
<evidence type="ECO:0000256" key="1">
    <source>
        <dbReference type="SAM" id="Phobius"/>
    </source>
</evidence>
<reference evidence="2 3" key="1">
    <citation type="submission" date="2019-06" db="EMBL/GenBank/DDBJ databases">
        <title>Genome Sequence of the Brown Rot Fungal Pathogen Monilinia laxa.</title>
        <authorList>
            <person name="De Miccolis Angelini R.M."/>
            <person name="Landi L."/>
            <person name="Abate D."/>
            <person name="Pollastro S."/>
            <person name="Romanazzi G."/>
            <person name="Faretra F."/>
        </authorList>
    </citation>
    <scope>NUCLEOTIDE SEQUENCE [LARGE SCALE GENOMIC DNA]</scope>
    <source>
        <strain evidence="2 3">Mlax316</strain>
    </source>
</reference>
<evidence type="ECO:0000313" key="3">
    <source>
        <dbReference type="Proteomes" id="UP000326757"/>
    </source>
</evidence>
<proteinExistence type="predicted"/>
<keyword evidence="1" id="KW-1133">Transmembrane helix</keyword>